<dbReference type="PROSITE" id="PS00678">
    <property type="entry name" value="WD_REPEATS_1"/>
    <property type="match status" value="2"/>
</dbReference>
<feature type="compositionally biased region" description="Acidic residues" evidence="4">
    <location>
        <begin position="402"/>
        <end position="416"/>
    </location>
</feature>
<dbReference type="Proteomes" id="UP000053477">
    <property type="component" value="Unassembled WGS sequence"/>
</dbReference>
<dbReference type="PANTHER" id="PTHR44489">
    <property type="match status" value="1"/>
</dbReference>
<protein>
    <submittedName>
        <fullName evidence="5">WD40 repeat-like protein</fullName>
    </submittedName>
</protein>
<dbReference type="SMART" id="SM00320">
    <property type="entry name" value="WD40"/>
    <property type="match status" value="5"/>
</dbReference>
<dbReference type="PROSITE" id="PS50294">
    <property type="entry name" value="WD_REPEATS_REGION"/>
    <property type="match status" value="1"/>
</dbReference>
<dbReference type="Pfam" id="PF00400">
    <property type="entry name" value="WD40"/>
    <property type="match status" value="3"/>
</dbReference>
<dbReference type="InterPro" id="IPR019775">
    <property type="entry name" value="WD40_repeat_CS"/>
</dbReference>
<feature type="repeat" description="WD" evidence="3">
    <location>
        <begin position="75"/>
        <end position="122"/>
    </location>
</feature>
<evidence type="ECO:0000256" key="2">
    <source>
        <dbReference type="ARBA" id="ARBA00022737"/>
    </source>
</evidence>
<dbReference type="InterPro" id="IPR044715">
    <property type="entry name" value="WDR86-like"/>
</dbReference>
<dbReference type="InterPro" id="IPR036322">
    <property type="entry name" value="WD40_repeat_dom_sf"/>
</dbReference>
<dbReference type="InParanoid" id="A0A0H2RXL0"/>
<dbReference type="OrthoDB" id="6262491at2759"/>
<proteinExistence type="predicted"/>
<keyword evidence="2" id="KW-0677">Repeat</keyword>
<sequence length="416" mass="46047">MQTTDANNFFRAEADLATEEARKKKAQRTKDVGWSIELPAKPLAIYVQGNELWTAQSDAVVRRLDLESGKVLQVYKGHTGPVTTLCLWEDDYDKDHPILLISGSWDKTVKIWNIQTRALLSTTSAHTDFVKCVFAIPQLKILVTSGSDRIVRFWDMSEPMKSTPLSSIGILSAHTRPVQCLSVDVHSPTSATLYSADSMGVIMVWDLERDYEGKRCRGTQVGQLNAHRTGINCMMYGRGQLWTASSDESVALQYHPPPPDAASSKAPPPLEHPAAAKALLPLSLPAVSLPEDLADAIDAYLITAYSDTLRIYDVSAPHEPELLREETDGHWHDVIGLALWLRGVDVELSNGGPRTRVEPWIVSASLDGTIQRWRLADLLNPPPKKSKPAGAAIVEPPQESLMTEEEERELAELMDE</sequence>
<keyword evidence="1 3" id="KW-0853">WD repeat</keyword>
<dbReference type="PRINTS" id="PR00320">
    <property type="entry name" value="GPROTEINBRPT"/>
</dbReference>
<evidence type="ECO:0000256" key="4">
    <source>
        <dbReference type="SAM" id="MobiDB-lite"/>
    </source>
</evidence>
<evidence type="ECO:0000256" key="1">
    <source>
        <dbReference type="ARBA" id="ARBA00022574"/>
    </source>
</evidence>
<dbReference type="SUPFAM" id="SSF50978">
    <property type="entry name" value="WD40 repeat-like"/>
    <property type="match status" value="1"/>
</dbReference>
<dbReference type="PANTHER" id="PTHR44489:SF11">
    <property type="entry name" value="WD REPEAT DOMAIN 86"/>
    <property type="match status" value="1"/>
</dbReference>
<evidence type="ECO:0000313" key="5">
    <source>
        <dbReference type="EMBL" id="KLO14223.1"/>
    </source>
</evidence>
<feature type="repeat" description="WD" evidence="3">
    <location>
        <begin position="123"/>
        <end position="157"/>
    </location>
</feature>
<dbReference type="InterPro" id="IPR020472">
    <property type="entry name" value="WD40_PAC1"/>
</dbReference>
<dbReference type="Gene3D" id="2.130.10.10">
    <property type="entry name" value="YVTN repeat-like/Quinoprotein amine dehydrogenase"/>
    <property type="match status" value="2"/>
</dbReference>
<dbReference type="EMBL" id="KQ085947">
    <property type="protein sequence ID" value="KLO14223.1"/>
    <property type="molecule type" value="Genomic_DNA"/>
</dbReference>
<dbReference type="InterPro" id="IPR001680">
    <property type="entry name" value="WD40_rpt"/>
</dbReference>
<feature type="region of interest" description="Disordered" evidence="4">
    <location>
        <begin position="381"/>
        <end position="416"/>
    </location>
</feature>
<dbReference type="FunCoup" id="A0A0H2RXL0">
    <property type="interactions" value="183"/>
</dbReference>
<dbReference type="STRING" id="27342.A0A0H2RXL0"/>
<dbReference type="InterPro" id="IPR015943">
    <property type="entry name" value="WD40/YVTN_repeat-like_dom_sf"/>
</dbReference>
<dbReference type="AlphaFoldDB" id="A0A0H2RXL0"/>
<dbReference type="PROSITE" id="PS50082">
    <property type="entry name" value="WD_REPEATS_2"/>
    <property type="match status" value="2"/>
</dbReference>
<reference evidence="5 6" key="1">
    <citation type="submission" date="2015-04" db="EMBL/GenBank/DDBJ databases">
        <title>Complete genome sequence of Schizopora paradoxa KUC8140, a cosmopolitan wood degrader in East Asia.</title>
        <authorList>
            <consortium name="DOE Joint Genome Institute"/>
            <person name="Min B."/>
            <person name="Park H."/>
            <person name="Jang Y."/>
            <person name="Kim J.-J."/>
            <person name="Kim K.H."/>
            <person name="Pangilinan J."/>
            <person name="Lipzen A."/>
            <person name="Riley R."/>
            <person name="Grigoriev I.V."/>
            <person name="Spatafora J.W."/>
            <person name="Choi I.-G."/>
        </authorList>
    </citation>
    <scope>NUCLEOTIDE SEQUENCE [LARGE SCALE GENOMIC DNA]</scope>
    <source>
        <strain evidence="5 6">KUC8140</strain>
    </source>
</reference>
<gene>
    <name evidence="5" type="ORF">SCHPADRAFT_851508</name>
</gene>
<keyword evidence="6" id="KW-1185">Reference proteome</keyword>
<evidence type="ECO:0000313" key="6">
    <source>
        <dbReference type="Proteomes" id="UP000053477"/>
    </source>
</evidence>
<evidence type="ECO:0000256" key="3">
    <source>
        <dbReference type="PROSITE-ProRule" id="PRU00221"/>
    </source>
</evidence>
<name>A0A0H2RXL0_9AGAM</name>
<organism evidence="5 6">
    <name type="scientific">Schizopora paradoxa</name>
    <dbReference type="NCBI Taxonomy" id="27342"/>
    <lineage>
        <taxon>Eukaryota</taxon>
        <taxon>Fungi</taxon>
        <taxon>Dikarya</taxon>
        <taxon>Basidiomycota</taxon>
        <taxon>Agaricomycotina</taxon>
        <taxon>Agaricomycetes</taxon>
        <taxon>Hymenochaetales</taxon>
        <taxon>Schizoporaceae</taxon>
        <taxon>Schizopora</taxon>
    </lineage>
</organism>
<accession>A0A0H2RXL0</accession>